<dbReference type="InterPro" id="IPR014340">
    <property type="entry name" value="LptA"/>
</dbReference>
<dbReference type="GO" id="GO:0015920">
    <property type="term" value="P:lipopolysaccharide transport"/>
    <property type="evidence" value="ECO:0007669"/>
    <property type="project" value="InterPro"/>
</dbReference>
<evidence type="ECO:0000313" key="7">
    <source>
        <dbReference type="EMBL" id="MCS5710730.1"/>
    </source>
</evidence>
<dbReference type="Proteomes" id="UP000051497">
    <property type="component" value="Unassembled WGS sequence"/>
</dbReference>
<dbReference type="NCBIfam" id="TIGR03002">
    <property type="entry name" value="outer_YhbN_LptA"/>
    <property type="match status" value="1"/>
</dbReference>
<dbReference type="GO" id="GO:0017089">
    <property type="term" value="F:glycolipid transfer activity"/>
    <property type="evidence" value="ECO:0007669"/>
    <property type="project" value="TreeGrafter"/>
</dbReference>
<dbReference type="OrthoDB" id="5295619at2"/>
<protein>
    <submittedName>
        <fullName evidence="6">Lipopolysaccharide export system protein LptA</fullName>
    </submittedName>
    <submittedName>
        <fullName evidence="7">Lipopolysaccharide transport periplasmic protein LptA</fullName>
    </submittedName>
</protein>
<comment type="caution">
    <text evidence="6">The sequence shown here is derived from an EMBL/GenBank/DDBJ whole genome shotgun (WGS) entry which is preliminary data.</text>
</comment>
<keyword evidence="8" id="KW-1185">Reference proteome</keyword>
<dbReference type="InterPro" id="IPR052037">
    <property type="entry name" value="LPS_export_LptA"/>
</dbReference>
<organism evidence="6">
    <name type="scientific">Candidatus Berkiella aquae</name>
    <dbReference type="NCBI Taxonomy" id="295108"/>
    <lineage>
        <taxon>Bacteria</taxon>
        <taxon>Pseudomonadati</taxon>
        <taxon>Pseudomonadota</taxon>
        <taxon>Gammaproteobacteria</taxon>
        <taxon>Candidatus Berkiellales</taxon>
        <taxon>Candidatus Berkiellaceae</taxon>
        <taxon>Candidatus Berkiella</taxon>
    </lineage>
</organism>
<evidence type="ECO:0000256" key="1">
    <source>
        <dbReference type="ARBA" id="ARBA00022448"/>
    </source>
</evidence>
<reference evidence="7" key="2">
    <citation type="journal article" date="2016" name="Genome Announc.">
        <title>Draft Genome Sequences of Two Novel Amoeba-Resistant Intranuclear Bacteria, 'Candidatus Berkiella cookevillensis' and 'Candidatus Berkiella aquae'.</title>
        <authorList>
            <person name="Mehari Y.T."/>
            <person name="Arivett B.A."/>
            <person name="Farone A.L."/>
            <person name="Gunderson J.H."/>
            <person name="Farone M.B."/>
        </authorList>
    </citation>
    <scope>NUCLEOTIDE SEQUENCE</scope>
    <source>
        <strain evidence="7">HT99</strain>
    </source>
</reference>
<evidence type="ECO:0000256" key="4">
    <source>
        <dbReference type="SAM" id="SignalP"/>
    </source>
</evidence>
<evidence type="ECO:0000256" key="2">
    <source>
        <dbReference type="ARBA" id="ARBA00022729"/>
    </source>
</evidence>
<reference evidence="7" key="3">
    <citation type="submission" date="2021-06" db="EMBL/GenBank/DDBJ databases">
        <title>Genomic Description and Analysis of Intracellular Bacteria, Candidatus Berkiella cookevillensis and Candidatus Berkiella aquae.</title>
        <authorList>
            <person name="Kidane D.T."/>
            <person name="Mehari Y.T."/>
            <person name="Rice F.C."/>
            <person name="Arivett B.A."/>
            <person name="Farone A.L."/>
            <person name="Berk S.G."/>
            <person name="Farone M.B."/>
        </authorList>
    </citation>
    <scope>NUCLEOTIDE SEQUENCE</scope>
    <source>
        <strain evidence="7">HT99</strain>
    </source>
</reference>
<feature type="chain" id="PRO_5043129688" evidence="4">
    <location>
        <begin position="22"/>
        <end position="166"/>
    </location>
</feature>
<keyword evidence="1" id="KW-0813">Transport</keyword>
<dbReference type="GO" id="GO:0030288">
    <property type="term" value="C:outer membrane-bounded periplasmic space"/>
    <property type="evidence" value="ECO:0007669"/>
    <property type="project" value="TreeGrafter"/>
</dbReference>
<dbReference type="GO" id="GO:0001530">
    <property type="term" value="F:lipopolysaccharide binding"/>
    <property type="evidence" value="ECO:0007669"/>
    <property type="project" value="InterPro"/>
</dbReference>
<evidence type="ECO:0000259" key="5">
    <source>
        <dbReference type="Pfam" id="PF03968"/>
    </source>
</evidence>
<keyword evidence="2 4" id="KW-0732">Signal</keyword>
<dbReference type="STRING" id="295108.HT99x_02168"/>
<dbReference type="AlphaFoldDB" id="A0A0Q9YLJ4"/>
<evidence type="ECO:0000313" key="8">
    <source>
        <dbReference type="Proteomes" id="UP000051497"/>
    </source>
</evidence>
<evidence type="ECO:0000313" key="6">
    <source>
        <dbReference type="EMBL" id="KRG20681.1"/>
    </source>
</evidence>
<dbReference type="Gene3D" id="2.60.450.10">
    <property type="entry name" value="Lipopolysaccharide (LPS) transport protein A like domain"/>
    <property type="match status" value="1"/>
</dbReference>
<keyword evidence="3" id="KW-0574">Periplasm</keyword>
<name>A0A0Q9YLJ4_9GAMM</name>
<reference evidence="6" key="1">
    <citation type="submission" date="2015-09" db="EMBL/GenBank/DDBJ databases">
        <title>Draft Genome Sequences of Two Novel Amoeba-resistant Intranuclear Bacteria, Candidatus Berkiella cookevillensis and Candidatus Berkiella aquae.</title>
        <authorList>
            <person name="Mehari Y.T."/>
            <person name="Arivett B.A."/>
            <person name="Farone A.L."/>
            <person name="Gunderson J.H."/>
            <person name="Farone M.B."/>
        </authorList>
    </citation>
    <scope>NUCLEOTIDE SEQUENCE [LARGE SCALE GENOMIC DNA]</scope>
    <source>
        <strain evidence="6">HT99</strain>
    </source>
</reference>
<dbReference type="Pfam" id="PF03968">
    <property type="entry name" value="LptD_N"/>
    <property type="match status" value="1"/>
</dbReference>
<dbReference type="EMBL" id="LKAJ01000009">
    <property type="protein sequence ID" value="KRG20681.1"/>
    <property type="molecule type" value="Genomic_DNA"/>
</dbReference>
<feature type="signal peptide" evidence="4">
    <location>
        <begin position="1"/>
        <end position="21"/>
    </location>
</feature>
<gene>
    <name evidence="6" type="primary">lptA</name>
    <name evidence="7" type="ORF">HT99x_004760</name>
    <name evidence="6" type="ORF">HT99x_02168</name>
</gene>
<dbReference type="GO" id="GO:0009279">
    <property type="term" value="C:cell outer membrane"/>
    <property type="evidence" value="ECO:0007669"/>
    <property type="project" value="TreeGrafter"/>
</dbReference>
<dbReference type="RefSeq" id="WP_075066790.1">
    <property type="nucleotide sequence ID" value="NZ_LKAJ02000001.1"/>
</dbReference>
<feature type="domain" description="Organic solvent tolerance-like N-terminal" evidence="5">
    <location>
        <begin position="35"/>
        <end position="146"/>
    </location>
</feature>
<accession>A0A0Q9YLJ4</accession>
<sequence length="166" mass="18516">MKHHIKPLIFMLCLCTFNVYGTPAPIKIDPTSPIQIQADTASFDQTKQEAVHTGNVILTQGTHVLHADTLTLKKDLKGQLNVITAIGNPATFDGKRQNDPNPVYATAKTIYYYPDKQLIVLEGSATIEHQQDKFRGPVLSYQLDKQIINATKQSDERPIITIHPRA</sequence>
<dbReference type="PANTHER" id="PTHR36504:SF1">
    <property type="entry name" value="LIPOPOLYSACCHARIDE EXPORT SYSTEM PROTEIN LPTA"/>
    <property type="match status" value="1"/>
</dbReference>
<dbReference type="InterPro" id="IPR005653">
    <property type="entry name" value="OstA-like_N"/>
</dbReference>
<dbReference type="EMBL" id="LKAJ02000001">
    <property type="protein sequence ID" value="MCS5710730.1"/>
    <property type="molecule type" value="Genomic_DNA"/>
</dbReference>
<dbReference type="PANTHER" id="PTHR36504">
    <property type="entry name" value="LIPOPOLYSACCHARIDE EXPORT SYSTEM PROTEIN LPTA"/>
    <property type="match status" value="1"/>
</dbReference>
<proteinExistence type="predicted"/>
<evidence type="ECO:0000256" key="3">
    <source>
        <dbReference type="ARBA" id="ARBA00022764"/>
    </source>
</evidence>